<evidence type="ECO:0000259" key="2">
    <source>
        <dbReference type="Pfam" id="PF08666"/>
    </source>
</evidence>
<dbReference type="Gene3D" id="3.20.20.70">
    <property type="entry name" value="Aldolase class I"/>
    <property type="match status" value="1"/>
</dbReference>
<sequence length="332" mass="36791">MKNKKTQIIAEIAQGFEGNPIYSQLFVKAAASAGADAVKFQLVYTDELATPDYKYYDLFKSLEMSDEVWQNISNLANENNISLHLDIFGERSLKLAEKLGVEAVKIHGTDIANKRLLNKVSQTKIKQVILGAGGALQSEIIEALEILKNKEIILLFGFQSYPTPNRDNHINRIQLAKDIFSKSYPSIKIGFADHASPETNIHLGFGAMAIGLGAEVLEKHLTLAKSMKMEDHESALNPDEFMDYVNFIHECESAFGDVTLQDDFGMSESELGYRKMIRRHVVTIDAVSQGEVFSSDNLALKRTSSTQAQSDMSEVIGKMASKSISSNSPVEF</sequence>
<protein>
    <submittedName>
        <fullName evidence="3">N-acetylneuraminate synthase family protein</fullName>
    </submittedName>
</protein>
<keyword evidence="4" id="KW-1185">Reference proteome</keyword>
<dbReference type="RefSeq" id="WP_276344331.1">
    <property type="nucleotide sequence ID" value="NZ_JARJOW010000005.1"/>
</dbReference>
<gene>
    <name evidence="3" type="ORF">PQG43_08125</name>
</gene>
<dbReference type="EMBL" id="JARJOW010000005">
    <property type="protein sequence ID" value="MDF5690825.1"/>
    <property type="molecule type" value="Genomic_DNA"/>
</dbReference>
<dbReference type="SUPFAM" id="SSF51569">
    <property type="entry name" value="Aldolase"/>
    <property type="match status" value="1"/>
</dbReference>
<feature type="domain" description="PseI/NeuA/B-like" evidence="1">
    <location>
        <begin position="27"/>
        <end position="257"/>
    </location>
</feature>
<dbReference type="Pfam" id="PF08666">
    <property type="entry name" value="SAF"/>
    <property type="match status" value="1"/>
</dbReference>
<evidence type="ECO:0000313" key="3">
    <source>
        <dbReference type="EMBL" id="MDF5690825.1"/>
    </source>
</evidence>
<dbReference type="InterPro" id="IPR013974">
    <property type="entry name" value="SAF"/>
</dbReference>
<dbReference type="InterPro" id="IPR013785">
    <property type="entry name" value="Aldolase_TIM"/>
</dbReference>
<feature type="domain" description="SAF" evidence="2">
    <location>
        <begin position="281"/>
        <end position="330"/>
    </location>
</feature>
<accession>A0ABT6BKV4</accession>
<dbReference type="InterPro" id="IPR036732">
    <property type="entry name" value="AFP_Neu5c_C_sf"/>
</dbReference>
<dbReference type="PANTHER" id="PTHR42966:SF1">
    <property type="entry name" value="SIALIC ACID SYNTHASE"/>
    <property type="match status" value="1"/>
</dbReference>
<organism evidence="3 4">
    <name type="scientific">Aquirufa aurantiipilula</name>
    <dbReference type="NCBI Taxonomy" id="2696561"/>
    <lineage>
        <taxon>Bacteria</taxon>
        <taxon>Pseudomonadati</taxon>
        <taxon>Bacteroidota</taxon>
        <taxon>Cytophagia</taxon>
        <taxon>Cytophagales</taxon>
        <taxon>Flectobacillaceae</taxon>
        <taxon>Aquirufa</taxon>
    </lineage>
</organism>
<proteinExistence type="predicted"/>
<reference evidence="3 4" key="1">
    <citation type="submission" date="2023-03" db="EMBL/GenBank/DDBJ databases">
        <title>Genome sequencing of Aquirufa.</title>
        <authorList>
            <person name="Pitt A."/>
            <person name="Hahn M.W."/>
        </authorList>
    </citation>
    <scope>NUCLEOTIDE SEQUENCE [LARGE SCALE GENOMIC DNA]</scope>
    <source>
        <strain evidence="3 4">WAEICH-18A</strain>
    </source>
</reference>
<dbReference type="InterPro" id="IPR051690">
    <property type="entry name" value="PseI-like"/>
</dbReference>
<dbReference type="InterPro" id="IPR013132">
    <property type="entry name" value="PseI/NeuA/B-like_N"/>
</dbReference>
<evidence type="ECO:0000259" key="1">
    <source>
        <dbReference type="Pfam" id="PF03102"/>
    </source>
</evidence>
<dbReference type="Gene3D" id="3.90.1210.10">
    <property type="entry name" value="Antifreeze-like/N-acetylneuraminic acid synthase C-terminal domain"/>
    <property type="match status" value="1"/>
</dbReference>
<dbReference type="Pfam" id="PF03102">
    <property type="entry name" value="NeuB"/>
    <property type="match status" value="1"/>
</dbReference>
<comment type="caution">
    <text evidence="3">The sequence shown here is derived from an EMBL/GenBank/DDBJ whole genome shotgun (WGS) entry which is preliminary data.</text>
</comment>
<dbReference type="SUPFAM" id="SSF51269">
    <property type="entry name" value="AFP III-like domain"/>
    <property type="match status" value="1"/>
</dbReference>
<name>A0ABT6BKV4_9BACT</name>
<dbReference type="Proteomes" id="UP001321344">
    <property type="component" value="Unassembled WGS sequence"/>
</dbReference>
<evidence type="ECO:0000313" key="4">
    <source>
        <dbReference type="Proteomes" id="UP001321344"/>
    </source>
</evidence>
<dbReference type="PANTHER" id="PTHR42966">
    <property type="entry name" value="N-ACETYLNEURAMINATE SYNTHASE"/>
    <property type="match status" value="1"/>
</dbReference>